<proteinExistence type="predicted"/>
<evidence type="ECO:0000313" key="3">
    <source>
        <dbReference type="Proteomes" id="UP001168821"/>
    </source>
</evidence>
<name>A0AA38IX12_9CUCU</name>
<keyword evidence="3" id="KW-1185">Reference proteome</keyword>
<dbReference type="PANTHER" id="PTHR34239">
    <property type="entry name" value="APPLE DOMAIN-CONTAINING PROTEIN"/>
    <property type="match status" value="1"/>
</dbReference>
<comment type="caution">
    <text evidence="2">The sequence shown here is derived from an EMBL/GenBank/DDBJ whole genome shotgun (WGS) entry which is preliminary data.</text>
</comment>
<dbReference type="Proteomes" id="UP001168821">
    <property type="component" value="Unassembled WGS sequence"/>
</dbReference>
<evidence type="ECO:0000256" key="1">
    <source>
        <dbReference type="SAM" id="MobiDB-lite"/>
    </source>
</evidence>
<protein>
    <submittedName>
        <fullName evidence="2">Uncharacterized protein</fullName>
    </submittedName>
</protein>
<dbReference type="PANTHER" id="PTHR34239:SF2">
    <property type="entry name" value="TRANSPOSABLE ELEMENT P TRANSPOSASE_THAP9 CONSERVED DOMAIN-CONTAINING PROTEIN"/>
    <property type="match status" value="1"/>
</dbReference>
<feature type="compositionally biased region" description="Polar residues" evidence="1">
    <location>
        <begin position="202"/>
        <end position="235"/>
    </location>
</feature>
<reference evidence="2" key="1">
    <citation type="journal article" date="2023" name="G3 (Bethesda)">
        <title>Whole genome assemblies of Zophobas morio and Tenebrio molitor.</title>
        <authorList>
            <person name="Kaur S."/>
            <person name="Stinson S.A."/>
            <person name="diCenzo G.C."/>
        </authorList>
    </citation>
    <scope>NUCLEOTIDE SEQUENCE</scope>
    <source>
        <strain evidence="2">QUZm001</strain>
    </source>
</reference>
<organism evidence="2 3">
    <name type="scientific">Zophobas morio</name>
    <dbReference type="NCBI Taxonomy" id="2755281"/>
    <lineage>
        <taxon>Eukaryota</taxon>
        <taxon>Metazoa</taxon>
        <taxon>Ecdysozoa</taxon>
        <taxon>Arthropoda</taxon>
        <taxon>Hexapoda</taxon>
        <taxon>Insecta</taxon>
        <taxon>Pterygota</taxon>
        <taxon>Neoptera</taxon>
        <taxon>Endopterygota</taxon>
        <taxon>Coleoptera</taxon>
        <taxon>Polyphaga</taxon>
        <taxon>Cucujiformia</taxon>
        <taxon>Tenebrionidae</taxon>
        <taxon>Zophobas</taxon>
    </lineage>
</organism>
<feature type="region of interest" description="Disordered" evidence="1">
    <location>
        <begin position="187"/>
        <end position="244"/>
    </location>
</feature>
<dbReference type="EMBL" id="JALNTZ010000002">
    <property type="protein sequence ID" value="KAJ3661752.1"/>
    <property type="molecule type" value="Genomic_DNA"/>
</dbReference>
<gene>
    <name evidence="2" type="ORF">Zmor_006137</name>
</gene>
<accession>A0AA38IX12</accession>
<dbReference type="AlphaFoldDB" id="A0AA38IX12"/>
<evidence type="ECO:0000313" key="2">
    <source>
        <dbReference type="EMBL" id="KAJ3661752.1"/>
    </source>
</evidence>
<sequence>MLCYGHQTANEEKQLLHRDVSQIWTSILKNGLEKERREELIVKYPPFSNCPLTEPPKLNPEVKASITKGTSERDARLVNVKQRICAAVSALGSALRIPLSDTTANGTQLIQLTSDAARLMTYIHHEQSQTRRSMPKGVLNKETAETLTESTVDGWLFGTDLTERIKAAKALEKSINASSPKVHRYTYKGRSSLNSKRLPRRSWQSAGQGGQNALKQLHSNQANKRFSQTSRATSSNRKDAYQRR</sequence>